<dbReference type="InterPro" id="IPR027417">
    <property type="entry name" value="P-loop_NTPase"/>
</dbReference>
<dbReference type="OrthoDB" id="2316594at2759"/>
<evidence type="ECO:0008006" key="3">
    <source>
        <dbReference type="Google" id="ProtNLM"/>
    </source>
</evidence>
<reference evidence="1" key="1">
    <citation type="submission" date="2014-01" db="EMBL/GenBank/DDBJ databases">
        <title>The genome of the white-rot fungus Pycnoporus cinnabarinus: a basidiomycete model with a versatile arsenal for lignocellulosic biomass breakdown.</title>
        <authorList>
            <person name="Levasseur A."/>
            <person name="Lomascolo A."/>
            <person name="Ruiz-Duenas F.J."/>
            <person name="Uzan E."/>
            <person name="Piumi F."/>
            <person name="Kues U."/>
            <person name="Ram A.F.J."/>
            <person name="Murat C."/>
            <person name="Haon M."/>
            <person name="Benoit I."/>
            <person name="Arfi Y."/>
            <person name="Chevret D."/>
            <person name="Drula E."/>
            <person name="Kwon M.J."/>
            <person name="Gouret P."/>
            <person name="Lesage-Meessen L."/>
            <person name="Lombard V."/>
            <person name="Mariette J."/>
            <person name="Noirot C."/>
            <person name="Park J."/>
            <person name="Patyshakuliyeva A."/>
            <person name="Wieneger R.A.B."/>
            <person name="Wosten H.A.B."/>
            <person name="Martin F."/>
            <person name="Coutinho P.M."/>
            <person name="de Vries R."/>
            <person name="Martinez A.T."/>
            <person name="Klopp C."/>
            <person name="Pontarotti P."/>
            <person name="Henrissat B."/>
            <person name="Record E."/>
        </authorList>
    </citation>
    <scope>NUCLEOTIDE SEQUENCE [LARGE SCALE GENOMIC DNA]</scope>
    <source>
        <strain evidence="1">BRFM137</strain>
    </source>
</reference>
<dbReference type="Proteomes" id="UP000029665">
    <property type="component" value="Unassembled WGS sequence"/>
</dbReference>
<accession>A0A060SQ89</accession>
<proteinExistence type="predicted"/>
<dbReference type="OMA" id="VHRCTSP"/>
<organism evidence="1 2">
    <name type="scientific">Pycnoporus cinnabarinus</name>
    <name type="common">Cinnabar-red polypore</name>
    <name type="synonym">Trametes cinnabarina</name>
    <dbReference type="NCBI Taxonomy" id="5643"/>
    <lineage>
        <taxon>Eukaryota</taxon>
        <taxon>Fungi</taxon>
        <taxon>Dikarya</taxon>
        <taxon>Basidiomycota</taxon>
        <taxon>Agaricomycotina</taxon>
        <taxon>Agaricomycetes</taxon>
        <taxon>Polyporales</taxon>
        <taxon>Polyporaceae</taxon>
        <taxon>Trametes</taxon>
    </lineage>
</organism>
<name>A0A060SQ89_PYCCI</name>
<gene>
    <name evidence="1" type="ORF">BN946_scf184325.g10</name>
</gene>
<evidence type="ECO:0000313" key="2">
    <source>
        <dbReference type="Proteomes" id="UP000029665"/>
    </source>
</evidence>
<dbReference type="STRING" id="5643.A0A060SQ89"/>
<comment type="caution">
    <text evidence="1">The sequence shown here is derived from an EMBL/GenBank/DDBJ whole genome shotgun (WGS) entry which is preliminary data.</text>
</comment>
<evidence type="ECO:0000313" key="1">
    <source>
        <dbReference type="EMBL" id="CDO74623.1"/>
    </source>
</evidence>
<dbReference type="Gene3D" id="3.40.50.300">
    <property type="entry name" value="P-loop containing nucleotide triphosphate hydrolases"/>
    <property type="match status" value="1"/>
</dbReference>
<keyword evidence="2" id="KW-1185">Reference proteome</keyword>
<protein>
    <recommendedName>
        <fullName evidence="3">Zona occludens toxin N-terminal domain-containing protein</fullName>
    </recommendedName>
</protein>
<dbReference type="EMBL" id="CCBP010000193">
    <property type="protein sequence ID" value="CDO74623.1"/>
    <property type="molecule type" value="Genomic_DNA"/>
</dbReference>
<dbReference type="HOGENOM" id="CLU_015256_4_0_1"/>
<dbReference type="SUPFAM" id="SSF52540">
    <property type="entry name" value="P-loop containing nucleoside triphosphate hydrolases"/>
    <property type="match status" value="1"/>
</dbReference>
<sequence length="452" mass="49572">MCGQELGLLVDECTLEDSIEDHEVMTALCSPEKRYLATGVKEKQRSSMAFWGRVLSIHRLQKAEEPRTLCWNTGSGKSHTVSVLLESMMVFDYPAIGVCKKPLSGVVLHFSEGGQGALPCEAAWLACPKLDGVSSPTVVVYVSKSSFFTMKKVYAKLGDHISVRPLTFSHSELDAQAILSMMAVGSSDSAPLYMQSILSILRELGERFTYPSFLAKVKDAKEYMNPLQKSSLDQRLALLAAFVDSARGRTEPLFRPGQLTIVDLSDPFIDPSSACSLFEIVTRLFVRADVDTGKVLVVDEAHKYLSASRSDTGLTKALTSLIRQQRHLAMRVIISTQDQEPTAVPPVLIDLCNIAIFHRFSSPAWWDAVAKRVCVNSTSDSGFTEVVKLKTGQALVLCPSGLGMFSPLRKSGAEDVLEDKPTVSHFGRKYLLIKTRKRVTLDGGASRMALDG</sequence>
<dbReference type="AlphaFoldDB" id="A0A060SQ89"/>